<evidence type="ECO:0000313" key="1">
    <source>
        <dbReference type="EMBL" id="EFH80839.1"/>
    </source>
</evidence>
<organism evidence="1 2">
    <name type="scientific">Ktedonobacter racemifer DSM 44963</name>
    <dbReference type="NCBI Taxonomy" id="485913"/>
    <lineage>
        <taxon>Bacteria</taxon>
        <taxon>Bacillati</taxon>
        <taxon>Chloroflexota</taxon>
        <taxon>Ktedonobacteria</taxon>
        <taxon>Ktedonobacterales</taxon>
        <taxon>Ktedonobacteraceae</taxon>
        <taxon>Ktedonobacter</taxon>
    </lineage>
</organism>
<evidence type="ECO:0000313" key="2">
    <source>
        <dbReference type="Proteomes" id="UP000004508"/>
    </source>
</evidence>
<proteinExistence type="predicted"/>
<protein>
    <submittedName>
        <fullName evidence="1">Uncharacterized protein</fullName>
    </submittedName>
</protein>
<accession>D6U1V5</accession>
<reference evidence="1 2" key="1">
    <citation type="journal article" date="2011" name="Stand. Genomic Sci.">
        <title>Non-contiguous finished genome sequence and contextual data of the filamentous soil bacterium Ktedonobacter racemifer type strain (SOSP1-21).</title>
        <authorList>
            <person name="Chang Y.J."/>
            <person name="Land M."/>
            <person name="Hauser L."/>
            <person name="Chertkov O."/>
            <person name="Del Rio T.G."/>
            <person name="Nolan M."/>
            <person name="Copeland A."/>
            <person name="Tice H."/>
            <person name="Cheng J.F."/>
            <person name="Lucas S."/>
            <person name="Han C."/>
            <person name="Goodwin L."/>
            <person name="Pitluck S."/>
            <person name="Ivanova N."/>
            <person name="Ovchinikova G."/>
            <person name="Pati A."/>
            <person name="Chen A."/>
            <person name="Palaniappan K."/>
            <person name="Mavromatis K."/>
            <person name="Liolios K."/>
            <person name="Brettin T."/>
            <person name="Fiebig A."/>
            <person name="Rohde M."/>
            <person name="Abt B."/>
            <person name="Goker M."/>
            <person name="Detter J.C."/>
            <person name="Woyke T."/>
            <person name="Bristow J."/>
            <person name="Eisen J.A."/>
            <person name="Markowitz V."/>
            <person name="Hugenholtz P."/>
            <person name="Kyrpides N.C."/>
            <person name="Klenk H.P."/>
            <person name="Lapidus A."/>
        </authorList>
    </citation>
    <scope>NUCLEOTIDE SEQUENCE [LARGE SCALE GENOMIC DNA]</scope>
    <source>
        <strain evidence="2">DSM 44963</strain>
    </source>
</reference>
<gene>
    <name evidence="1" type="ORF">Krac_1468</name>
</gene>
<dbReference type="EMBL" id="ADVG01000004">
    <property type="protein sequence ID" value="EFH80839.1"/>
    <property type="molecule type" value="Genomic_DNA"/>
</dbReference>
<dbReference type="STRING" id="485913.Krac_1468"/>
<dbReference type="Proteomes" id="UP000004508">
    <property type="component" value="Unassembled WGS sequence"/>
</dbReference>
<name>D6U1V5_KTERA</name>
<dbReference type="RefSeq" id="WP_007917853.1">
    <property type="nucleotide sequence ID" value="NZ_ADVG01000004.1"/>
</dbReference>
<comment type="caution">
    <text evidence="1">The sequence shown here is derived from an EMBL/GenBank/DDBJ whole genome shotgun (WGS) entry which is preliminary data.</text>
</comment>
<sequence length="147" mass="16164">MPKRVPHVASLHTTARKKGVDKRKRMMGDLSYAEQVLMRVSTWLEKLQHDEALSSDLRTQASSYCTDVRQALHGIQEPTDGLKVAILSLIGEFLPGDIVNHPLLGNGIVLPSASHPGYITVQFADEAKPKELDLSIAKLKKVTISTP</sequence>
<keyword evidence="2" id="KW-1185">Reference proteome</keyword>
<dbReference type="InParanoid" id="D6U1V5"/>
<dbReference type="AlphaFoldDB" id="D6U1V5"/>